<dbReference type="AlphaFoldDB" id="A0A2U1SRE3"/>
<dbReference type="OrthoDB" id="9800897at2"/>
<sequence length="121" mass="13361">MKQILVVDDSAVIRKVARRILEGMQFSTVEAENGRKALVACEQAMPDAILLDWNMPEMDGVEFLRALRKMPGGAGPKVVFCTTENEASHIALAMDAGADEYIMKPFDQHVVRSKLEDIGVI</sequence>
<dbReference type="CDD" id="cd17546">
    <property type="entry name" value="REC_hyHK_CKI1_RcsC-like"/>
    <property type="match status" value="1"/>
</dbReference>
<protein>
    <submittedName>
        <fullName evidence="6 7">Response regulator</fullName>
    </submittedName>
</protein>
<dbReference type="EMBL" id="PUIV01000011">
    <property type="protein sequence ID" value="PWB94175.1"/>
    <property type="molecule type" value="Genomic_DNA"/>
</dbReference>
<gene>
    <name evidence="6" type="ORF">C5689_09590</name>
    <name evidence="7" type="ORF">FM996_08470</name>
</gene>
<dbReference type="Pfam" id="PF00072">
    <property type="entry name" value="Response_reg"/>
    <property type="match status" value="1"/>
</dbReference>
<proteinExistence type="predicted"/>
<dbReference type="RefSeq" id="WP_108917054.1">
    <property type="nucleotide sequence ID" value="NZ_BGJY01000001.1"/>
</dbReference>
<dbReference type="Proteomes" id="UP000245137">
    <property type="component" value="Unassembled WGS sequence"/>
</dbReference>
<dbReference type="InterPro" id="IPR011006">
    <property type="entry name" value="CheY-like_superfamily"/>
</dbReference>
<reference evidence="6 8" key="1">
    <citation type="journal article" date="2018" name="Appl. Microbiol. Biotechnol.">
        <title>Co-cultivation of the strictly anaerobic methanogen Methanosarcina barkeri with aerobic methanotrophs in an oxygen-limited membrane bioreactor.</title>
        <authorList>
            <person name="In 't Zandt M.H."/>
            <person name="van den Bosch T.J.M."/>
            <person name="Rijkers R."/>
            <person name="van Kessel M.A.H.J."/>
            <person name="Jetten M.S.M."/>
            <person name="Welte C.U."/>
        </authorList>
    </citation>
    <scope>NUCLEOTIDE SEQUENCE [LARGE SCALE GENOMIC DNA]</scope>
    <source>
        <strain evidence="6 8">DSM 17706</strain>
    </source>
</reference>
<dbReference type="PANTHER" id="PTHR44591">
    <property type="entry name" value="STRESS RESPONSE REGULATOR PROTEIN 1"/>
    <property type="match status" value="1"/>
</dbReference>
<evidence type="ECO:0000313" key="8">
    <source>
        <dbReference type="Proteomes" id="UP000245137"/>
    </source>
</evidence>
<dbReference type="InterPro" id="IPR050595">
    <property type="entry name" value="Bact_response_regulator"/>
</dbReference>
<dbReference type="SMART" id="SM00448">
    <property type="entry name" value="REC"/>
    <property type="match status" value="1"/>
</dbReference>
<feature type="modified residue" description="4-aspartylphosphate" evidence="4">
    <location>
        <position position="52"/>
    </location>
</feature>
<evidence type="ECO:0000259" key="5">
    <source>
        <dbReference type="PROSITE" id="PS50110"/>
    </source>
</evidence>
<reference evidence="7 9" key="3">
    <citation type="submission" date="2019-07" db="EMBL/GenBank/DDBJ databases">
        <title>Ln-dependent methylotrophs.</title>
        <authorList>
            <person name="Tani A."/>
        </authorList>
    </citation>
    <scope>NUCLEOTIDE SEQUENCE [LARGE SCALE GENOMIC DNA]</scope>
    <source>
        <strain evidence="7 9">SM89A</strain>
    </source>
</reference>
<feature type="domain" description="Response regulatory" evidence="5">
    <location>
        <begin position="3"/>
        <end position="119"/>
    </location>
</feature>
<dbReference type="Gene3D" id="3.40.50.2300">
    <property type="match status" value="1"/>
</dbReference>
<organism evidence="6 8">
    <name type="scientific">Methylosinus sporium</name>
    <dbReference type="NCBI Taxonomy" id="428"/>
    <lineage>
        <taxon>Bacteria</taxon>
        <taxon>Pseudomonadati</taxon>
        <taxon>Pseudomonadota</taxon>
        <taxon>Alphaproteobacteria</taxon>
        <taxon>Hyphomicrobiales</taxon>
        <taxon>Methylocystaceae</taxon>
        <taxon>Methylosinus</taxon>
    </lineage>
</organism>
<dbReference type="EMBL" id="VJMF01000033">
    <property type="protein sequence ID" value="TRL35205.1"/>
    <property type="molecule type" value="Genomic_DNA"/>
</dbReference>
<keyword evidence="8" id="KW-1185">Reference proteome</keyword>
<keyword evidence="1 4" id="KW-0597">Phosphoprotein</keyword>
<evidence type="ECO:0000256" key="2">
    <source>
        <dbReference type="ARBA" id="ARBA00023015"/>
    </source>
</evidence>
<evidence type="ECO:0000256" key="1">
    <source>
        <dbReference type="ARBA" id="ARBA00022553"/>
    </source>
</evidence>
<evidence type="ECO:0000313" key="9">
    <source>
        <dbReference type="Proteomes" id="UP000316781"/>
    </source>
</evidence>
<dbReference type="InterPro" id="IPR001789">
    <property type="entry name" value="Sig_transdc_resp-reg_receiver"/>
</dbReference>
<accession>A0A2U1SRE3</accession>
<evidence type="ECO:0000313" key="7">
    <source>
        <dbReference type="EMBL" id="TRL35205.1"/>
    </source>
</evidence>
<evidence type="ECO:0000256" key="4">
    <source>
        <dbReference type="PROSITE-ProRule" id="PRU00169"/>
    </source>
</evidence>
<keyword evidence="2" id="KW-0805">Transcription regulation</keyword>
<dbReference type="SUPFAM" id="SSF52172">
    <property type="entry name" value="CheY-like"/>
    <property type="match status" value="1"/>
</dbReference>
<reference evidence="6" key="2">
    <citation type="submission" date="2018-02" db="EMBL/GenBank/DDBJ databases">
        <authorList>
            <person name="Cohen D.B."/>
            <person name="Kent A.D."/>
        </authorList>
    </citation>
    <scope>NUCLEOTIDE SEQUENCE</scope>
    <source>
        <strain evidence="6">DSM 17706</strain>
    </source>
</reference>
<evidence type="ECO:0000313" key="6">
    <source>
        <dbReference type="EMBL" id="PWB94175.1"/>
    </source>
</evidence>
<name>A0A2U1SRE3_METSR</name>
<comment type="caution">
    <text evidence="6">The sequence shown here is derived from an EMBL/GenBank/DDBJ whole genome shotgun (WGS) entry which is preliminary data.</text>
</comment>
<dbReference type="PROSITE" id="PS50110">
    <property type="entry name" value="RESPONSE_REGULATORY"/>
    <property type="match status" value="1"/>
</dbReference>
<dbReference type="Proteomes" id="UP000316781">
    <property type="component" value="Unassembled WGS sequence"/>
</dbReference>
<dbReference type="PANTHER" id="PTHR44591:SF3">
    <property type="entry name" value="RESPONSE REGULATORY DOMAIN-CONTAINING PROTEIN"/>
    <property type="match status" value="1"/>
</dbReference>
<keyword evidence="3" id="KW-0804">Transcription</keyword>
<dbReference type="GO" id="GO:0000160">
    <property type="term" value="P:phosphorelay signal transduction system"/>
    <property type="evidence" value="ECO:0007669"/>
    <property type="project" value="InterPro"/>
</dbReference>
<evidence type="ECO:0000256" key="3">
    <source>
        <dbReference type="ARBA" id="ARBA00023163"/>
    </source>
</evidence>